<dbReference type="GO" id="GO:0005737">
    <property type="term" value="C:cytoplasm"/>
    <property type="evidence" value="ECO:0007669"/>
    <property type="project" value="UniProtKB-SubCell"/>
</dbReference>
<evidence type="ECO:0000256" key="3">
    <source>
        <dbReference type="ARBA" id="ARBA00022737"/>
    </source>
</evidence>
<dbReference type="InterPro" id="IPR033712">
    <property type="entry name" value="Pumilio_RNA-bd"/>
</dbReference>
<evidence type="ECO:0000256" key="5">
    <source>
        <dbReference type="ARBA" id="ARBA00022884"/>
    </source>
</evidence>
<dbReference type="GO" id="GO:0003729">
    <property type="term" value="F:mRNA binding"/>
    <property type="evidence" value="ECO:0007669"/>
    <property type="project" value="TreeGrafter"/>
</dbReference>
<dbReference type="SMART" id="SM00025">
    <property type="entry name" value="Pumilio"/>
    <property type="match status" value="8"/>
</dbReference>
<dbReference type="PANTHER" id="PTHR12537:SF136">
    <property type="entry name" value="PUMILIO HOMOLOG 9-RELATED"/>
    <property type="match status" value="1"/>
</dbReference>
<sequence>MFEDRFSGFGGFHGDFNIQRAPSDRRLPDGFLNSLDANPFLKNQKLNTKSDMVGNGLDLCKKLSKMGIACDMSIWSRPEPIRIDPGDFGSRRTTTVLHGFSSGFEQNLGGGAPRIQNGFRGVSSGFLQNTSHGHGVSPAELRLLSVNQNGFEEMMAFENHREFLFDHMDRPIKRSSPSLRAVSFRDDAFMGPFMFEGDRVSHSRTLSAMEASRELRPSSHPEFSLRARGGNEALMFEEKRVSRSLAAMDVSLGNEALMFEGKRVSRSLAAMDVSLENEALMFEGKRVSRSLAAMEASGGSRMSLKECDSLPKSLASMVDIYGSVKRMAKDQIGCRVLQKLLDEGTFLDYKVLFHEIFNHVVELSMDPFGNYFVQKLFDGCDEEERTVLVNVLTSKPRELIKMSLNNYGTRVVQKMIETVKTKHQIEMVKSGLKPGFLALVNDLNGNHVIQTCLTSLGQYDNKFVLDAATRHCAEIATHRHGCCVLQCCISNSVGYQRERLVDEIARNSLRLSQDPYGNYVVQYLIESNVSAGKLLMKFRMHYAELATQKFSSHVVEKCLRKYPESRAEIVRELLCVQNFEHLLQDPFGNYVIQTALSVVKGPIRSRLVEKVYRFGKLKSSPYCRKIFTKNFVKK</sequence>
<dbReference type="OrthoDB" id="668540at2759"/>
<keyword evidence="2" id="KW-0963">Cytoplasm</keyword>
<organism evidence="9 10">
    <name type="scientific">Microthlaspi erraticum</name>
    <dbReference type="NCBI Taxonomy" id="1685480"/>
    <lineage>
        <taxon>Eukaryota</taxon>
        <taxon>Viridiplantae</taxon>
        <taxon>Streptophyta</taxon>
        <taxon>Embryophyta</taxon>
        <taxon>Tracheophyta</taxon>
        <taxon>Spermatophyta</taxon>
        <taxon>Magnoliopsida</taxon>
        <taxon>eudicotyledons</taxon>
        <taxon>Gunneridae</taxon>
        <taxon>Pentapetalae</taxon>
        <taxon>rosids</taxon>
        <taxon>malvids</taxon>
        <taxon>Brassicales</taxon>
        <taxon>Brassicaceae</taxon>
        <taxon>Coluteocarpeae</taxon>
        <taxon>Microthlaspi</taxon>
    </lineage>
</organism>
<feature type="repeat" description="Pumilio" evidence="7">
    <location>
        <begin position="467"/>
        <end position="502"/>
    </location>
</feature>
<dbReference type="Gene3D" id="1.25.10.10">
    <property type="entry name" value="Leucine-rich Repeat Variant"/>
    <property type="match status" value="1"/>
</dbReference>
<dbReference type="EMBL" id="CACVBM020000410">
    <property type="protein sequence ID" value="CAA7018677.1"/>
    <property type="molecule type" value="Genomic_DNA"/>
</dbReference>
<feature type="repeat" description="Pumilio" evidence="7">
    <location>
        <begin position="391"/>
        <end position="429"/>
    </location>
</feature>
<reference evidence="9" key="1">
    <citation type="submission" date="2020-01" db="EMBL/GenBank/DDBJ databases">
        <authorList>
            <person name="Mishra B."/>
        </authorList>
    </citation>
    <scope>NUCLEOTIDE SEQUENCE [LARGE SCALE GENOMIC DNA]</scope>
</reference>
<dbReference type="Proteomes" id="UP000467841">
    <property type="component" value="Unassembled WGS sequence"/>
</dbReference>
<dbReference type="SUPFAM" id="SSF48371">
    <property type="entry name" value="ARM repeat"/>
    <property type="match status" value="1"/>
</dbReference>
<name>A0A6D2I0D0_9BRAS</name>
<dbReference type="GO" id="GO:0006417">
    <property type="term" value="P:regulation of translation"/>
    <property type="evidence" value="ECO:0007669"/>
    <property type="project" value="UniProtKB-KW"/>
</dbReference>
<keyword evidence="10" id="KW-1185">Reference proteome</keyword>
<feature type="repeat" description="Pumilio" evidence="7">
    <location>
        <begin position="319"/>
        <end position="354"/>
    </location>
</feature>
<keyword evidence="5" id="KW-0694">RNA-binding</keyword>
<proteinExistence type="predicted"/>
<feature type="domain" description="PUM-HD" evidence="8">
    <location>
        <begin position="295"/>
        <end position="634"/>
    </location>
</feature>
<evidence type="ECO:0000256" key="4">
    <source>
        <dbReference type="ARBA" id="ARBA00022845"/>
    </source>
</evidence>
<comment type="function">
    <text evidence="6">Sequence-specific RNA-binding protein that regulates translation and mRNA stability by binding the 3'-UTR of target mRNAs.</text>
</comment>
<keyword evidence="4" id="KW-0810">Translation regulation</keyword>
<evidence type="ECO:0000256" key="1">
    <source>
        <dbReference type="ARBA" id="ARBA00004496"/>
    </source>
</evidence>
<feature type="repeat" description="Pumilio" evidence="7">
    <location>
        <begin position="503"/>
        <end position="539"/>
    </location>
</feature>
<keyword evidence="3" id="KW-0677">Repeat</keyword>
<dbReference type="PANTHER" id="PTHR12537">
    <property type="entry name" value="RNA BINDING PROTEIN PUMILIO-RELATED"/>
    <property type="match status" value="1"/>
</dbReference>
<dbReference type="AlphaFoldDB" id="A0A6D2I0D0"/>
<evidence type="ECO:0000256" key="6">
    <source>
        <dbReference type="ARBA" id="ARBA00058490"/>
    </source>
</evidence>
<dbReference type="InterPro" id="IPR001313">
    <property type="entry name" value="Pumilio_RNA-bd_rpt"/>
</dbReference>
<accession>A0A6D2I0D0</accession>
<comment type="caution">
    <text evidence="9">The sequence shown here is derived from an EMBL/GenBank/DDBJ whole genome shotgun (WGS) entry which is preliminary data.</text>
</comment>
<comment type="subcellular location">
    <subcellularLocation>
        <location evidence="1">Cytoplasm</location>
    </subcellularLocation>
</comment>
<dbReference type="InterPro" id="IPR016024">
    <property type="entry name" value="ARM-type_fold"/>
</dbReference>
<evidence type="ECO:0000256" key="7">
    <source>
        <dbReference type="PROSITE-ProRule" id="PRU00317"/>
    </source>
</evidence>
<dbReference type="PROSITE" id="PS50303">
    <property type="entry name" value="PUM_HD"/>
    <property type="match status" value="1"/>
</dbReference>
<gene>
    <name evidence="9" type="ORF">MERR_LOCUS5912</name>
</gene>
<dbReference type="InterPro" id="IPR011989">
    <property type="entry name" value="ARM-like"/>
</dbReference>
<feature type="repeat" description="Pumilio" evidence="7">
    <location>
        <begin position="572"/>
        <end position="609"/>
    </location>
</feature>
<dbReference type="InterPro" id="IPR033133">
    <property type="entry name" value="PUM-HD"/>
</dbReference>
<dbReference type="Pfam" id="PF00806">
    <property type="entry name" value="PUF"/>
    <property type="match status" value="8"/>
</dbReference>
<protein>
    <recommendedName>
        <fullName evidence="8">PUM-HD domain-containing protein</fullName>
    </recommendedName>
</protein>
<feature type="repeat" description="Pumilio" evidence="7">
    <location>
        <begin position="355"/>
        <end position="390"/>
    </location>
</feature>
<dbReference type="CDD" id="cd07920">
    <property type="entry name" value="Pumilio"/>
    <property type="match status" value="1"/>
</dbReference>
<dbReference type="FunFam" id="1.25.10.10:FF:000237">
    <property type="entry name" value="Pumilio homolog 9"/>
    <property type="match status" value="1"/>
</dbReference>
<evidence type="ECO:0000313" key="10">
    <source>
        <dbReference type="Proteomes" id="UP000467841"/>
    </source>
</evidence>
<evidence type="ECO:0000256" key="2">
    <source>
        <dbReference type="ARBA" id="ARBA00022490"/>
    </source>
</evidence>
<evidence type="ECO:0000313" key="9">
    <source>
        <dbReference type="EMBL" id="CAA7018677.1"/>
    </source>
</evidence>
<evidence type="ECO:0000259" key="8">
    <source>
        <dbReference type="PROSITE" id="PS50303"/>
    </source>
</evidence>
<dbReference type="PROSITE" id="PS50302">
    <property type="entry name" value="PUM"/>
    <property type="match status" value="6"/>
</dbReference>